<organism evidence="1 2">
    <name type="scientific">Streptococcus suis</name>
    <dbReference type="NCBI Taxonomy" id="1307"/>
    <lineage>
        <taxon>Bacteria</taxon>
        <taxon>Bacillati</taxon>
        <taxon>Bacillota</taxon>
        <taxon>Bacilli</taxon>
        <taxon>Lactobacillales</taxon>
        <taxon>Streptococcaceae</taxon>
        <taxon>Streptococcus</taxon>
    </lineage>
</organism>
<sequence length="82" mass="9790">MTKTEVIEFLTEQRDLRLVGYDDSKPAESDFDRWQLAQAEMFQKVIDWLEGSNAGKLRMYLEISRPVCWHWWVSSWYGTGRT</sequence>
<evidence type="ECO:0000313" key="2">
    <source>
        <dbReference type="Proteomes" id="UP000074850"/>
    </source>
</evidence>
<protein>
    <submittedName>
        <fullName evidence="1">Uncharacterized protein</fullName>
    </submittedName>
</protein>
<name>A0A0Z8J4G7_STRSU</name>
<evidence type="ECO:0000313" key="1">
    <source>
        <dbReference type="EMBL" id="CYV47249.1"/>
    </source>
</evidence>
<dbReference type="RefSeq" id="WP_044759786.1">
    <property type="nucleotide sequence ID" value="NZ_FIHM01000045.1"/>
</dbReference>
<dbReference type="AlphaFoldDB" id="A0A0Z8J4G7"/>
<gene>
    <name evidence="1" type="ORF">ERS132426_01719</name>
</gene>
<accession>A0A0Z8J4G7</accession>
<dbReference type="EMBL" id="FIHM01000045">
    <property type="protein sequence ID" value="CYV47249.1"/>
    <property type="molecule type" value="Genomic_DNA"/>
</dbReference>
<reference evidence="1 2" key="1">
    <citation type="submission" date="2016-02" db="EMBL/GenBank/DDBJ databases">
        <authorList>
            <consortium name="Pathogen Informatics"/>
        </authorList>
    </citation>
    <scope>NUCLEOTIDE SEQUENCE [LARGE SCALE GENOMIC DNA]</scope>
    <source>
        <strain evidence="1 2">LSS64</strain>
    </source>
</reference>
<dbReference type="Proteomes" id="UP000074850">
    <property type="component" value="Unassembled WGS sequence"/>
</dbReference>
<proteinExistence type="predicted"/>